<comment type="caution">
    <text evidence="1">The sequence shown here is derived from an EMBL/GenBank/DDBJ whole genome shotgun (WGS) entry which is preliminary data.</text>
</comment>
<dbReference type="EMBL" id="BLXT01004113">
    <property type="protein sequence ID" value="GFO09591.1"/>
    <property type="molecule type" value="Genomic_DNA"/>
</dbReference>
<sequence length="201" mass="22062">MSGLETRDRMVAADLRADSQATVPPAPMAGLEPATEWSLQISECFPQATVPPTPPTKNNLCLFWSSGSSGMAVGYQQRGPGFDSHSGPSEIFIAPLCPPSTKKAVDRIGADVLIWSLYIASRKVTSGFQAHARPVRQWQGSNPRQKKNADLKARLLSAVPPTSNSIVFKKFSEKDRPSNRDNRELRDIFLMNGGKSFMKMK</sequence>
<keyword evidence="2" id="KW-1185">Reference proteome</keyword>
<accession>A0AAV4AN28</accession>
<dbReference type="Proteomes" id="UP000735302">
    <property type="component" value="Unassembled WGS sequence"/>
</dbReference>
<protein>
    <submittedName>
        <fullName evidence="1">Uncharacterized protein</fullName>
    </submittedName>
</protein>
<proteinExistence type="predicted"/>
<evidence type="ECO:0000313" key="1">
    <source>
        <dbReference type="EMBL" id="GFO09591.1"/>
    </source>
</evidence>
<organism evidence="1 2">
    <name type="scientific">Plakobranchus ocellatus</name>
    <dbReference type="NCBI Taxonomy" id="259542"/>
    <lineage>
        <taxon>Eukaryota</taxon>
        <taxon>Metazoa</taxon>
        <taxon>Spiralia</taxon>
        <taxon>Lophotrochozoa</taxon>
        <taxon>Mollusca</taxon>
        <taxon>Gastropoda</taxon>
        <taxon>Heterobranchia</taxon>
        <taxon>Euthyneura</taxon>
        <taxon>Panpulmonata</taxon>
        <taxon>Sacoglossa</taxon>
        <taxon>Placobranchoidea</taxon>
        <taxon>Plakobranchidae</taxon>
        <taxon>Plakobranchus</taxon>
    </lineage>
</organism>
<gene>
    <name evidence="1" type="ORF">PoB_003609600</name>
</gene>
<reference evidence="1 2" key="1">
    <citation type="journal article" date="2021" name="Elife">
        <title>Chloroplast acquisition without the gene transfer in kleptoplastic sea slugs, Plakobranchus ocellatus.</title>
        <authorList>
            <person name="Maeda T."/>
            <person name="Takahashi S."/>
            <person name="Yoshida T."/>
            <person name="Shimamura S."/>
            <person name="Takaki Y."/>
            <person name="Nagai Y."/>
            <person name="Toyoda A."/>
            <person name="Suzuki Y."/>
            <person name="Arimoto A."/>
            <person name="Ishii H."/>
            <person name="Satoh N."/>
            <person name="Nishiyama T."/>
            <person name="Hasebe M."/>
            <person name="Maruyama T."/>
            <person name="Minagawa J."/>
            <person name="Obokata J."/>
            <person name="Shigenobu S."/>
        </authorList>
    </citation>
    <scope>NUCLEOTIDE SEQUENCE [LARGE SCALE GENOMIC DNA]</scope>
</reference>
<name>A0AAV4AN28_9GAST</name>
<dbReference type="AlphaFoldDB" id="A0AAV4AN28"/>
<evidence type="ECO:0000313" key="2">
    <source>
        <dbReference type="Proteomes" id="UP000735302"/>
    </source>
</evidence>